<evidence type="ECO:0000313" key="3">
    <source>
        <dbReference type="Proteomes" id="UP001597102"/>
    </source>
</evidence>
<keyword evidence="3" id="KW-1185">Reference proteome</keyword>
<feature type="signal peptide" evidence="1">
    <location>
        <begin position="1"/>
        <end position="21"/>
    </location>
</feature>
<dbReference type="EMBL" id="JBHTJO010000001">
    <property type="protein sequence ID" value="MFD0986057.1"/>
    <property type="molecule type" value="Genomic_DNA"/>
</dbReference>
<evidence type="ECO:0000256" key="1">
    <source>
        <dbReference type="SAM" id="SignalP"/>
    </source>
</evidence>
<reference evidence="3" key="1">
    <citation type="journal article" date="2019" name="Int. J. Syst. Evol. Microbiol.">
        <title>The Global Catalogue of Microorganisms (GCM) 10K type strain sequencing project: providing services to taxonomists for standard genome sequencing and annotation.</title>
        <authorList>
            <consortium name="The Broad Institute Genomics Platform"/>
            <consortium name="The Broad Institute Genome Sequencing Center for Infectious Disease"/>
            <person name="Wu L."/>
            <person name="Ma J."/>
        </authorList>
    </citation>
    <scope>NUCLEOTIDE SEQUENCE [LARGE SCALE GENOMIC DNA]</scope>
    <source>
        <strain evidence="3">CCUG 61697</strain>
    </source>
</reference>
<proteinExistence type="predicted"/>
<evidence type="ECO:0000313" key="2">
    <source>
        <dbReference type="EMBL" id="MFD0986057.1"/>
    </source>
</evidence>
<dbReference type="Proteomes" id="UP001597102">
    <property type="component" value="Unassembled WGS sequence"/>
</dbReference>
<gene>
    <name evidence="2" type="ORF">ACFQ2F_02975</name>
</gene>
<dbReference type="RefSeq" id="WP_379085469.1">
    <property type="nucleotide sequence ID" value="NZ_JBHTJO010000001.1"/>
</dbReference>
<accession>A0ABW3J9F4</accession>
<sequence length="75" mass="8151">MNFILKAALAALALLLLPVFAGEVAVAKEQPMTPAMQKCLNGLNSCRSPCFGRRVPGPCLTICKAEYRQCKRQAQ</sequence>
<feature type="chain" id="PRO_5045890008" evidence="1">
    <location>
        <begin position="22"/>
        <end position="75"/>
    </location>
</feature>
<organism evidence="2 3">
    <name type="scientific">Methyloligella solikamskensis</name>
    <dbReference type="NCBI Taxonomy" id="1177756"/>
    <lineage>
        <taxon>Bacteria</taxon>
        <taxon>Pseudomonadati</taxon>
        <taxon>Pseudomonadota</taxon>
        <taxon>Alphaproteobacteria</taxon>
        <taxon>Hyphomicrobiales</taxon>
        <taxon>Hyphomicrobiaceae</taxon>
        <taxon>Methyloligella</taxon>
    </lineage>
</organism>
<comment type="caution">
    <text evidence="2">The sequence shown here is derived from an EMBL/GenBank/DDBJ whole genome shotgun (WGS) entry which is preliminary data.</text>
</comment>
<name>A0ABW3J9F4_9HYPH</name>
<keyword evidence="1" id="KW-0732">Signal</keyword>
<protein>
    <submittedName>
        <fullName evidence="2">Uncharacterized protein</fullName>
    </submittedName>
</protein>